<dbReference type="InterPro" id="IPR048485">
    <property type="entry name" value="COG5_helical"/>
</dbReference>
<feature type="domain" description="Conserved oligomeric Golgi complex subunit 5 N-terminal" evidence="5">
    <location>
        <begin position="27"/>
        <end position="150"/>
    </location>
</feature>
<dbReference type="VEuPathDB" id="FungiDB:H310_01547"/>
<evidence type="ECO:0000259" key="6">
    <source>
        <dbReference type="Pfam" id="PF20649"/>
    </source>
</evidence>
<dbReference type="EMBL" id="QUSY01000105">
    <property type="protein sequence ID" value="RHY32924.1"/>
    <property type="molecule type" value="Genomic_DNA"/>
</dbReference>
<evidence type="ECO:0000313" key="7">
    <source>
        <dbReference type="EMBL" id="RHY32924.1"/>
    </source>
</evidence>
<gene>
    <name evidence="7" type="ORF">DYB32_002112</name>
</gene>
<sequence length="837" mass="91502">MDEVVSMLRADGTIDQLRVFLKPDGVDIAAIASDIIAQDSTNSTTTSASEDFSHKLTVAMKRIDESIEGYINVSHTDLLGQVGSVDGLKAKVTRLHTDVHDVQAAIQRMDSDIHKAHQRLQRTVYQLRNVDLCSSVLQRVLRFQALLAKLQQVQLPPLPTSASSINSANIYSTASLALREAELLIADEHEAFQSLAVVAPGLPLLRTWRTDLTKHMKALLRLGMTGMDQVAIGSALQILFQLGPMTLSEHVQGAVNAVLEEVEAKCTQSLQEASFDESKLKADVWAALQTVLNTLSAYAMQVWNLQRVLIKSSTATTAAPSSRSPATPSTTYLSLVLAPDEPTLFATFWDISCALVRDLLSQTLEYKASVAAVIVGYYPKLRVEAQEIVTTLHTTSARLSLDSLIVCGTLAERDQLVATALAPLLEAYQKRSFQRMASPIQLMFPQSSNYHASPPSRSDMTTLLKIMAQELDVAGSDDAFRSAILVGVKQSVDLFCRSVRGMAHPSLPLPPTAKRTPAQAHNVGLVGVCVQLEEALHEWPELDAARESIQALALRLLGQYLTELAVKLEAVLAKMHHETYADSMAAAPPASAMVSSRFMVEFASVFHVVETEHLARLGLDPDVLCRRTCLSEFSTRLLSHATRQLALVRPLGEVGKCRLASDMAQFEMVLANSLELSGLALEEFKAFRHLLFVDTANVTRDGRLDKVRPSNVCHHLLSRGPAGLQAPWQAKGWTIPAYVAWMETQAGLTQYSPVVLPSDMPLGVACWKDRALAMAAEDSIWKEILACLDSYAQRSSARGNRDVDSIYEVLMDAGPSLLAGYEVATKAYLYPPTARVE</sequence>
<dbReference type="Pfam" id="PF10392">
    <property type="entry name" value="COG5_N"/>
    <property type="match status" value="1"/>
</dbReference>
<protein>
    <recommendedName>
        <fullName evidence="2">Conserved oligomeric Golgi complex subunit 5</fullName>
    </recommendedName>
</protein>
<name>A0A418B458_9STRA</name>
<dbReference type="AlphaFoldDB" id="A0A418B458"/>
<evidence type="ECO:0000313" key="8">
    <source>
        <dbReference type="Proteomes" id="UP000285060"/>
    </source>
</evidence>
<dbReference type="InterPro" id="IPR049176">
    <property type="entry name" value="COG5_N"/>
</dbReference>
<proteinExistence type="predicted"/>
<dbReference type="GO" id="GO:0006891">
    <property type="term" value="P:intra-Golgi vesicle-mediated transport"/>
    <property type="evidence" value="ECO:0007669"/>
    <property type="project" value="InterPro"/>
</dbReference>
<comment type="subcellular location">
    <subcellularLocation>
        <location evidence="1">Golgi apparatus membrane</location>
        <topology evidence="1">Peripheral membrane protein</topology>
    </subcellularLocation>
</comment>
<organism evidence="7 8">
    <name type="scientific">Aphanomyces invadans</name>
    <dbReference type="NCBI Taxonomy" id="157072"/>
    <lineage>
        <taxon>Eukaryota</taxon>
        <taxon>Sar</taxon>
        <taxon>Stramenopiles</taxon>
        <taxon>Oomycota</taxon>
        <taxon>Saprolegniomycetes</taxon>
        <taxon>Saprolegniales</taxon>
        <taxon>Verrucalvaceae</taxon>
        <taxon>Aphanomyces</taxon>
    </lineage>
</organism>
<keyword evidence="3" id="KW-0333">Golgi apparatus</keyword>
<accession>A0A418B458</accession>
<reference evidence="7 8" key="1">
    <citation type="submission" date="2018-08" db="EMBL/GenBank/DDBJ databases">
        <title>Aphanomyces genome sequencing and annotation.</title>
        <authorList>
            <person name="Minardi D."/>
            <person name="Oidtmann B."/>
            <person name="Van Der Giezen M."/>
            <person name="Studholme D.J."/>
        </authorList>
    </citation>
    <scope>NUCLEOTIDE SEQUENCE [LARGE SCALE GENOMIC DNA]</scope>
    <source>
        <strain evidence="7 8">NJM0002</strain>
    </source>
</reference>
<dbReference type="PANTHER" id="PTHR13228:SF3">
    <property type="entry name" value="CONSERVED OLIGOMERIC GOLGI COMPLEX SUBUNIT 5"/>
    <property type="match status" value="1"/>
</dbReference>
<comment type="caution">
    <text evidence="7">The sequence shown here is derived from an EMBL/GenBank/DDBJ whole genome shotgun (WGS) entry which is preliminary data.</text>
</comment>
<evidence type="ECO:0000259" key="5">
    <source>
        <dbReference type="Pfam" id="PF10392"/>
    </source>
</evidence>
<evidence type="ECO:0000256" key="3">
    <source>
        <dbReference type="ARBA" id="ARBA00023034"/>
    </source>
</evidence>
<dbReference type="InterPro" id="IPR019465">
    <property type="entry name" value="Cog5"/>
</dbReference>
<feature type="domain" description="Conserved oligomeric Golgi complex subunit 5 helical" evidence="6">
    <location>
        <begin position="192"/>
        <end position="382"/>
    </location>
</feature>
<dbReference type="GO" id="GO:0017119">
    <property type="term" value="C:Golgi transport complex"/>
    <property type="evidence" value="ECO:0007669"/>
    <property type="project" value="InterPro"/>
</dbReference>
<keyword evidence="8" id="KW-1185">Reference proteome</keyword>
<dbReference type="Proteomes" id="UP000285060">
    <property type="component" value="Unassembled WGS sequence"/>
</dbReference>
<dbReference type="Pfam" id="PF20649">
    <property type="entry name" value="COG5_C"/>
    <property type="match status" value="1"/>
</dbReference>
<evidence type="ECO:0000256" key="1">
    <source>
        <dbReference type="ARBA" id="ARBA00004395"/>
    </source>
</evidence>
<keyword evidence="4" id="KW-0472">Membrane</keyword>
<dbReference type="GO" id="GO:0000139">
    <property type="term" value="C:Golgi membrane"/>
    <property type="evidence" value="ECO:0007669"/>
    <property type="project" value="UniProtKB-SubCell"/>
</dbReference>
<evidence type="ECO:0000256" key="4">
    <source>
        <dbReference type="ARBA" id="ARBA00023136"/>
    </source>
</evidence>
<evidence type="ECO:0000256" key="2">
    <source>
        <dbReference type="ARBA" id="ARBA00020974"/>
    </source>
</evidence>
<dbReference type="PANTHER" id="PTHR13228">
    <property type="entry name" value="CONSERVED OLIGOMERIC GOLGI COMPLEX COMPONENT 5"/>
    <property type="match status" value="1"/>
</dbReference>